<dbReference type="Pfam" id="PF14492">
    <property type="entry name" value="EFG_III"/>
    <property type="match status" value="1"/>
</dbReference>
<keyword evidence="8" id="KW-0539">Nucleus</keyword>
<dbReference type="OrthoDB" id="364892at2759"/>
<keyword evidence="3" id="KW-0507">mRNA processing</keyword>
<dbReference type="PANTHER" id="PTHR42908">
    <property type="entry name" value="TRANSLATION ELONGATION FACTOR-RELATED"/>
    <property type="match status" value="1"/>
</dbReference>
<evidence type="ECO:0000256" key="3">
    <source>
        <dbReference type="ARBA" id="ARBA00022664"/>
    </source>
</evidence>
<evidence type="ECO:0000256" key="2">
    <source>
        <dbReference type="ARBA" id="ARBA00018774"/>
    </source>
</evidence>
<dbReference type="InterPro" id="IPR014721">
    <property type="entry name" value="Ribsml_uS5_D2-typ_fold_subgr"/>
</dbReference>
<feature type="domain" description="Tr-type G" evidence="12">
    <location>
        <begin position="146"/>
        <end position="441"/>
    </location>
</feature>
<dbReference type="CDD" id="cd04090">
    <property type="entry name" value="EF2_II_snRNP"/>
    <property type="match status" value="1"/>
</dbReference>
<dbReference type="VEuPathDB" id="CryptoDB:CMU_032030"/>
<dbReference type="SUPFAM" id="SSF52540">
    <property type="entry name" value="P-loop containing nucleoside triphosphate hydrolases"/>
    <property type="match status" value="1"/>
</dbReference>
<dbReference type="Pfam" id="PF00009">
    <property type="entry name" value="GTP_EFTU"/>
    <property type="match status" value="1"/>
</dbReference>
<dbReference type="InterPro" id="IPR000795">
    <property type="entry name" value="T_Tr_GTP-bd_dom"/>
</dbReference>
<accession>B6AIM1</accession>
<evidence type="ECO:0000256" key="9">
    <source>
        <dbReference type="ARBA" id="ARBA00031432"/>
    </source>
</evidence>
<dbReference type="SUPFAM" id="SSF54211">
    <property type="entry name" value="Ribosomal protein S5 domain 2-like"/>
    <property type="match status" value="1"/>
</dbReference>
<dbReference type="GO" id="GO:0005525">
    <property type="term" value="F:GTP binding"/>
    <property type="evidence" value="ECO:0007669"/>
    <property type="project" value="UniProtKB-KW"/>
</dbReference>
<dbReference type="AlphaFoldDB" id="B6AIM1"/>
<keyword evidence="7" id="KW-0508">mRNA splicing</keyword>
<comment type="subcellular location">
    <subcellularLocation>
        <location evidence="1">Nucleus</location>
    </subcellularLocation>
</comment>
<dbReference type="FunFam" id="2.40.30.10:FF:000029">
    <property type="entry name" value="116 kDa U5 small nuclear ribonucleoprotein component"/>
    <property type="match status" value="1"/>
</dbReference>
<dbReference type="InterPro" id="IPR005225">
    <property type="entry name" value="Small_GTP-bd"/>
</dbReference>
<dbReference type="SMART" id="SM00838">
    <property type="entry name" value="EFG_C"/>
    <property type="match status" value="1"/>
</dbReference>
<name>B6AIM1_CRYMR</name>
<dbReference type="Pfam" id="PF03764">
    <property type="entry name" value="EFG_IV"/>
    <property type="match status" value="1"/>
</dbReference>
<dbReference type="InterPro" id="IPR020568">
    <property type="entry name" value="Ribosomal_Su5_D2-typ_SF"/>
</dbReference>
<dbReference type="GO" id="GO:0071007">
    <property type="term" value="C:U2-type catalytic step 2 spliceosome"/>
    <property type="evidence" value="ECO:0007669"/>
    <property type="project" value="TreeGrafter"/>
</dbReference>
<comment type="function">
    <text evidence="10">Required for pre-mRNA splicing as component of the spliceosome, including pre-catalytic, catalytic and post-catalytic spliceosomal complexes. Component of the U5 snRNP and the U4/U6-U5 tri-snRNP complex, a building block of the spliceosome. As a component of the minor spliceosome, involved in the splicing of U12-type introns in pre-mRNAs.</text>
</comment>
<evidence type="ECO:0000256" key="5">
    <source>
        <dbReference type="ARBA" id="ARBA00022741"/>
    </source>
</evidence>
<organism evidence="13 14">
    <name type="scientific">Cryptosporidium muris (strain RN66)</name>
    <dbReference type="NCBI Taxonomy" id="441375"/>
    <lineage>
        <taxon>Eukaryota</taxon>
        <taxon>Sar</taxon>
        <taxon>Alveolata</taxon>
        <taxon>Apicomplexa</taxon>
        <taxon>Conoidasida</taxon>
        <taxon>Coccidia</taxon>
        <taxon>Eucoccidiorida</taxon>
        <taxon>Eimeriorina</taxon>
        <taxon>Cryptosporidiidae</taxon>
        <taxon>Cryptosporidium</taxon>
    </lineage>
</organism>
<dbReference type="InterPro" id="IPR041095">
    <property type="entry name" value="EFG_II"/>
</dbReference>
<keyword evidence="5" id="KW-0547">Nucleotide-binding</keyword>
<dbReference type="SMART" id="SM00889">
    <property type="entry name" value="EFG_IV"/>
    <property type="match status" value="1"/>
</dbReference>
<dbReference type="Pfam" id="PF00679">
    <property type="entry name" value="EFG_C"/>
    <property type="match status" value="1"/>
</dbReference>
<dbReference type="Pfam" id="PF03144">
    <property type="entry name" value="GTP_EFTU_D2"/>
    <property type="match status" value="1"/>
</dbReference>
<dbReference type="OMA" id="YIFRPIR"/>
<gene>
    <name evidence="13" type="ORF">CMU_032030</name>
</gene>
<dbReference type="EMBL" id="DS989736">
    <property type="protein sequence ID" value="EEA08062.1"/>
    <property type="molecule type" value="Genomic_DNA"/>
</dbReference>
<evidence type="ECO:0000256" key="4">
    <source>
        <dbReference type="ARBA" id="ARBA00022728"/>
    </source>
</evidence>
<dbReference type="GO" id="GO:0005829">
    <property type="term" value="C:cytosol"/>
    <property type="evidence" value="ECO:0007669"/>
    <property type="project" value="TreeGrafter"/>
</dbReference>
<dbReference type="InterPro" id="IPR031950">
    <property type="entry name" value="EFTUD2_N"/>
</dbReference>
<dbReference type="FunFam" id="3.30.230.10:FF:000009">
    <property type="entry name" value="116 kDa U5 small nuclear ribonucleoprotein component"/>
    <property type="match status" value="1"/>
</dbReference>
<evidence type="ECO:0000256" key="7">
    <source>
        <dbReference type="ARBA" id="ARBA00023187"/>
    </source>
</evidence>
<dbReference type="InterPro" id="IPR004161">
    <property type="entry name" value="EFTu-like_2"/>
</dbReference>
<keyword evidence="13" id="KW-0687">Ribonucleoprotein</keyword>
<dbReference type="FunFam" id="3.40.50.300:FF:000646">
    <property type="entry name" value="U5 small nuclear ribonucleoprotein component"/>
    <property type="match status" value="1"/>
</dbReference>
<dbReference type="Gene3D" id="3.30.70.870">
    <property type="entry name" value="Elongation Factor G (Translational Gtpase), domain 3"/>
    <property type="match status" value="1"/>
</dbReference>
<dbReference type="Gene3D" id="3.40.50.300">
    <property type="entry name" value="P-loop containing nucleotide triphosphate hydrolases"/>
    <property type="match status" value="1"/>
</dbReference>
<dbReference type="InterPro" id="IPR009000">
    <property type="entry name" value="Transl_B-barrel_sf"/>
</dbReference>
<sequence>MDQTEIYDEFGNYIGTESESNLDLEISLDEDEDQSSDSQKNPTHDPTEVDDVKMINGINRIVDGMDIEMDNEAIILHEHKEYYEDADKIFGKDVEILFEDEDMHHIDTPTIVPLKDNKFDLVEGDINRIQITFSYDYMKDMMKQPKLIRNIAIVGDLHHGKTSLIDMLVRITHKFSKLKTEKLNRYTDSRIDEQEREISIKATPISLILPNSINKSYLLNIIDTPGHVNFMDEFCASIRLCDGAVIVVDAILGISKHTERMIYYCLREKHDIVLLINKIDRLILELRIPPNDAYCKIGYIINEANEVVKSFYSLYRADKNEIDRLIFSPEKGNVGFASGKFGFCFTLQSFARMYLKESYTTTSELMQNIDSFCNNLWGDLYYSKSLGKFLRSSNESTYKFCSFVQFILEPLYKIFIYSLSEQPKVLSTLLPSIGVYLSRSELKKSPTSILDTICKRFFGGANAFTDLIVNNISNPLEASPIRTFNEYTGPQNDLLAQRIRNLSYDSPAVAFVTKHYHTSSMDSFYSLCRVYCGILRKGDVVKVLGESYTAEDPEDMSICTIQNIWIFQARYKVEINEVPAGNWTLISGLNNSVIKTATIICDTTRSNKYNNNKPYKEVDELSCKNIKDEILIEDQRNQYLTQQNDDLHILRPLKFPTNNVIRLACEPVNPSELPKMLEGLKSLDKAYPILKTKVEESGEHVIFGTGELQLDCIMHDLRRLYGNLDVKVSDPSVQLCETVLDTSVVKSFGDSSNKQNRIYIIAEPLEKGLAEDIENGIVKFYDCIDNESTKYHQQILKDKYNWDHLALRSLWAFGPTFEGANVLIDDTLSSITDKKSLYEIKENIIQGFQWATREGPLLEENVRNVKFKILDVSLASNKASRGTGQIIPAARRACYTAMLMASPRLMEPICLVEIVCPSESHNAIANVLLRRRGHCGKENPIPGTPLVTIYGFIPAIESFGFETDLRVHTSGQAFCSTCFDHWALVPGNPLDRNIILRPLEPAPIPHLAREFLLKTRRRKGLSEDVSVQNFIDSPQLLKALNH</sequence>
<keyword evidence="4" id="KW-0747">Spliceosome</keyword>
<dbReference type="InterPro" id="IPR027417">
    <property type="entry name" value="P-loop_NTPase"/>
</dbReference>
<dbReference type="GO" id="GO:0003924">
    <property type="term" value="F:GTPase activity"/>
    <property type="evidence" value="ECO:0007669"/>
    <property type="project" value="InterPro"/>
</dbReference>
<dbReference type="GO" id="GO:0030623">
    <property type="term" value="F:U5 snRNA binding"/>
    <property type="evidence" value="ECO:0007669"/>
    <property type="project" value="TreeGrafter"/>
</dbReference>
<dbReference type="NCBIfam" id="TIGR00231">
    <property type="entry name" value="small_GTP"/>
    <property type="match status" value="1"/>
</dbReference>
<evidence type="ECO:0000313" key="13">
    <source>
        <dbReference type="EMBL" id="EEA08062.1"/>
    </source>
</evidence>
<dbReference type="CDD" id="cd01683">
    <property type="entry name" value="EF2_IV_snRNP"/>
    <property type="match status" value="1"/>
</dbReference>
<dbReference type="Gene3D" id="2.40.30.10">
    <property type="entry name" value="Translation factors"/>
    <property type="match status" value="1"/>
</dbReference>
<evidence type="ECO:0000313" key="14">
    <source>
        <dbReference type="Proteomes" id="UP000001460"/>
    </source>
</evidence>
<feature type="compositionally biased region" description="Acidic residues" evidence="11">
    <location>
        <begin position="20"/>
        <end position="35"/>
    </location>
</feature>
<dbReference type="CDD" id="cd04167">
    <property type="entry name" value="Snu114p"/>
    <property type="match status" value="1"/>
</dbReference>
<dbReference type="PANTHER" id="PTHR42908:SF6">
    <property type="entry name" value="116 KDA U5 SMALL NUCLEAR RIBONUCLEOPROTEIN COMPONENT"/>
    <property type="match status" value="1"/>
</dbReference>
<dbReference type="InterPro" id="IPR035655">
    <property type="entry name" value="U5-116kDa_C"/>
</dbReference>
<evidence type="ECO:0000256" key="8">
    <source>
        <dbReference type="ARBA" id="ARBA00023242"/>
    </source>
</evidence>
<dbReference type="GeneID" id="6997452"/>
<dbReference type="PROSITE" id="PS51722">
    <property type="entry name" value="G_TR_2"/>
    <property type="match status" value="1"/>
</dbReference>
<dbReference type="GO" id="GO:0046540">
    <property type="term" value="C:U4/U6 x U5 tri-snRNP complex"/>
    <property type="evidence" value="ECO:0007669"/>
    <property type="project" value="TreeGrafter"/>
</dbReference>
<evidence type="ECO:0000259" key="12">
    <source>
        <dbReference type="PROSITE" id="PS51722"/>
    </source>
</evidence>
<dbReference type="Proteomes" id="UP000001460">
    <property type="component" value="Unassembled WGS sequence"/>
</dbReference>
<dbReference type="PRINTS" id="PR00315">
    <property type="entry name" value="ELONGATNFCT"/>
</dbReference>
<dbReference type="FunFam" id="3.30.70.240:FF:000004">
    <property type="entry name" value="116 kDa U5 small nuclear ribonucleoprotein"/>
    <property type="match status" value="1"/>
</dbReference>
<dbReference type="InterPro" id="IPR035647">
    <property type="entry name" value="EFG_III/V"/>
</dbReference>
<dbReference type="GO" id="GO:0000398">
    <property type="term" value="P:mRNA splicing, via spliceosome"/>
    <property type="evidence" value="ECO:0007669"/>
    <property type="project" value="TreeGrafter"/>
</dbReference>
<reference evidence="13" key="1">
    <citation type="submission" date="2008-06" db="EMBL/GenBank/DDBJ databases">
        <authorList>
            <person name="Lorenzi H."/>
            <person name="Inman J."/>
            <person name="Miller J."/>
            <person name="Schobel S."/>
            <person name="Amedeo P."/>
            <person name="Caler E.V."/>
            <person name="da Silva J."/>
        </authorList>
    </citation>
    <scope>NUCLEOTIDE SEQUENCE [LARGE SCALE GENOMIC DNA]</scope>
    <source>
        <strain evidence="13">RN66</strain>
    </source>
</reference>
<keyword evidence="6" id="KW-0342">GTP-binding</keyword>
<evidence type="ECO:0000256" key="1">
    <source>
        <dbReference type="ARBA" id="ARBA00004123"/>
    </source>
</evidence>
<dbReference type="eggNOG" id="KOG0468">
    <property type="taxonomic scope" value="Eukaryota"/>
</dbReference>
<proteinExistence type="predicted"/>
<evidence type="ECO:0000256" key="6">
    <source>
        <dbReference type="ARBA" id="ARBA00023134"/>
    </source>
</evidence>
<dbReference type="STRING" id="441375.B6AIM1"/>
<dbReference type="CDD" id="cd04098">
    <property type="entry name" value="eEF2_C_snRNP"/>
    <property type="match status" value="1"/>
</dbReference>
<feature type="region of interest" description="Disordered" evidence="11">
    <location>
        <begin position="16"/>
        <end position="49"/>
    </location>
</feature>
<evidence type="ECO:0000256" key="11">
    <source>
        <dbReference type="SAM" id="MobiDB-lite"/>
    </source>
</evidence>
<dbReference type="Gene3D" id="3.30.230.10">
    <property type="match status" value="1"/>
</dbReference>
<dbReference type="InterPro" id="IPR000640">
    <property type="entry name" value="EFG_V-like"/>
</dbReference>
<dbReference type="InterPro" id="IPR005517">
    <property type="entry name" value="Transl_elong_EFG/EF2_IV"/>
</dbReference>
<dbReference type="SUPFAM" id="SSF50447">
    <property type="entry name" value="Translation proteins"/>
    <property type="match status" value="1"/>
</dbReference>
<dbReference type="SUPFAM" id="SSF54980">
    <property type="entry name" value="EF-G C-terminal domain-like"/>
    <property type="match status" value="2"/>
</dbReference>
<dbReference type="RefSeq" id="XP_002142411.1">
    <property type="nucleotide sequence ID" value="XM_002142375.1"/>
</dbReference>
<keyword evidence="14" id="KW-1185">Reference proteome</keyword>
<protein>
    <recommendedName>
        <fullName evidence="2">116 kDa U5 small nuclear ribonucleoprotein component</fullName>
    </recommendedName>
    <alternativeName>
        <fullName evidence="9">U5 snRNP-specific protein, 116 kDa</fullName>
    </alternativeName>
</protein>
<dbReference type="InterPro" id="IPR044121">
    <property type="entry name" value="Snu114_GTP-bd"/>
</dbReference>
<dbReference type="FunFam" id="3.30.70.870:FF:000002">
    <property type="entry name" value="Translation elongation factor 2"/>
    <property type="match status" value="1"/>
</dbReference>
<evidence type="ECO:0000256" key="10">
    <source>
        <dbReference type="ARBA" id="ARBA00045974"/>
    </source>
</evidence>
<dbReference type="Pfam" id="PF16004">
    <property type="entry name" value="EFTUD2"/>
    <property type="match status" value="1"/>
</dbReference>
<dbReference type="Gene3D" id="3.30.70.240">
    <property type="match status" value="1"/>
</dbReference>